<dbReference type="Proteomes" id="UP000238479">
    <property type="component" value="Chromosome 5"/>
</dbReference>
<proteinExistence type="predicted"/>
<name>A0A2P6Q4D7_ROSCH</name>
<accession>A0A2P6Q4D7</accession>
<dbReference type="Gramene" id="PRQ29045">
    <property type="protein sequence ID" value="PRQ29045"/>
    <property type="gene ID" value="RchiOBHm_Chr5g0009581"/>
</dbReference>
<protein>
    <submittedName>
        <fullName evidence="1">Putative Myb/SANT-like domain-containing protein</fullName>
    </submittedName>
</protein>
<dbReference type="OrthoDB" id="1746275at2759"/>
<gene>
    <name evidence="1" type="ORF">RchiOBHm_Chr5g0009581</name>
</gene>
<reference evidence="1 2" key="1">
    <citation type="journal article" date="2018" name="Nat. Genet.">
        <title>The Rosa genome provides new insights in the design of modern roses.</title>
        <authorList>
            <person name="Bendahmane M."/>
        </authorList>
    </citation>
    <scope>NUCLEOTIDE SEQUENCE [LARGE SCALE GENOMIC DNA]</scope>
    <source>
        <strain evidence="2">cv. Old Blush</strain>
    </source>
</reference>
<evidence type="ECO:0000313" key="2">
    <source>
        <dbReference type="Proteomes" id="UP000238479"/>
    </source>
</evidence>
<sequence length="300" mass="33965">MKNPKCRNLPFQAETISAEPFLNPTLISSSSLFPISLPHHTRTIRSSLAPPSLSLITPAPQHQKLLPHRRILAAPRHRRIVAAPHHRRISTQASLSLTSSLLHFTAPRHRSLSPSVIRDRSPDIYLHIRVSLVTDRSPTQVPCHRSPSPLPQIDLSLASIYPSLCPSSQMAKESAVWNDVLVDVFCDICIKEVDNNNRPHTHFNPVGWKNIKDMQGYSFQKQVKIVIATMTLHNYIRRHADRDRHFVRSEEREGYGSSGGIEMDDDVEEEEYHGHGAQEMETIRNNITQSLMSARNNGNI</sequence>
<comment type="caution">
    <text evidence="1">The sequence shown here is derived from an EMBL/GenBank/DDBJ whole genome shotgun (WGS) entry which is preliminary data.</text>
</comment>
<dbReference type="AlphaFoldDB" id="A0A2P6Q4D7"/>
<evidence type="ECO:0000313" key="1">
    <source>
        <dbReference type="EMBL" id="PRQ29045.1"/>
    </source>
</evidence>
<keyword evidence="2" id="KW-1185">Reference proteome</keyword>
<dbReference type="EMBL" id="PDCK01000043">
    <property type="protein sequence ID" value="PRQ29045.1"/>
    <property type="molecule type" value="Genomic_DNA"/>
</dbReference>
<organism evidence="1 2">
    <name type="scientific">Rosa chinensis</name>
    <name type="common">China rose</name>
    <dbReference type="NCBI Taxonomy" id="74649"/>
    <lineage>
        <taxon>Eukaryota</taxon>
        <taxon>Viridiplantae</taxon>
        <taxon>Streptophyta</taxon>
        <taxon>Embryophyta</taxon>
        <taxon>Tracheophyta</taxon>
        <taxon>Spermatophyta</taxon>
        <taxon>Magnoliopsida</taxon>
        <taxon>eudicotyledons</taxon>
        <taxon>Gunneridae</taxon>
        <taxon>Pentapetalae</taxon>
        <taxon>rosids</taxon>
        <taxon>fabids</taxon>
        <taxon>Rosales</taxon>
        <taxon>Rosaceae</taxon>
        <taxon>Rosoideae</taxon>
        <taxon>Rosoideae incertae sedis</taxon>
        <taxon>Rosa</taxon>
    </lineage>
</organism>